<sequence>MHLHGLATVWLMTLTAISASPENVLEERNYCNKDACLRAVSKVRTAKADCSSFLQPTVNPCPVTVCKTITKTIACKTSTITKPCTVTATQTAKETTVVTDTITEPITITEVTISTETFTTVTTTTGIPPLEERDLEERNGCKATTRKATKTPQCAATCKNKDAYSSACSCLGVRVPKATTVKAKTVTTTKTVFTTSTPVITVPAKSCITKKATVTEIKTEVDTKTITSPVATETKIITATITETSTFTEPPTPCTKYYVSVLANAWWQLSEQITTSVPGIDLTSDRDEASIFTLSPVSPDSPSPFELITGNRNTPVGVFREPNDGNTAKPLGVGFGVLRSLNCERDDLNQLSCIENGSEPELITQVCYVRDGSGFREQVFGGFSRQDSPEGVECEWLSISLEEACGVPPLG</sequence>
<dbReference type="RefSeq" id="XP_044661891.1">
    <property type="nucleotide sequence ID" value="XM_044805956.1"/>
</dbReference>
<evidence type="ECO:0000256" key="1">
    <source>
        <dbReference type="SAM" id="SignalP"/>
    </source>
</evidence>
<dbReference type="GeneID" id="68296071"/>
<dbReference type="Proteomes" id="UP000825890">
    <property type="component" value="Unassembled WGS sequence"/>
</dbReference>
<feature type="signal peptide" evidence="1">
    <location>
        <begin position="1"/>
        <end position="19"/>
    </location>
</feature>
<proteinExistence type="predicted"/>
<keyword evidence="1" id="KW-0732">Signal</keyword>
<organism evidence="2 3">
    <name type="scientific">Cercospora kikuchii</name>
    <dbReference type="NCBI Taxonomy" id="84275"/>
    <lineage>
        <taxon>Eukaryota</taxon>
        <taxon>Fungi</taxon>
        <taxon>Dikarya</taxon>
        <taxon>Ascomycota</taxon>
        <taxon>Pezizomycotina</taxon>
        <taxon>Dothideomycetes</taxon>
        <taxon>Dothideomycetidae</taxon>
        <taxon>Mycosphaerellales</taxon>
        <taxon>Mycosphaerellaceae</taxon>
        <taxon>Cercospora</taxon>
    </lineage>
</organism>
<evidence type="ECO:0000313" key="2">
    <source>
        <dbReference type="EMBL" id="GIZ47404.1"/>
    </source>
</evidence>
<comment type="caution">
    <text evidence="2">The sequence shown here is derived from an EMBL/GenBank/DDBJ whole genome shotgun (WGS) entry which is preliminary data.</text>
</comment>
<dbReference type="AlphaFoldDB" id="A0A9P3CR43"/>
<protein>
    <submittedName>
        <fullName evidence="2">Uncharacterized protein</fullName>
    </submittedName>
</protein>
<name>A0A9P3CR43_9PEZI</name>
<dbReference type="OrthoDB" id="10380614at2759"/>
<gene>
    <name evidence="2" type="ORF">CKM354_001049600</name>
</gene>
<accession>A0A9P3CR43</accession>
<dbReference type="EMBL" id="BOLY01000007">
    <property type="protein sequence ID" value="GIZ47404.1"/>
    <property type="molecule type" value="Genomic_DNA"/>
</dbReference>
<feature type="chain" id="PRO_5040359189" evidence="1">
    <location>
        <begin position="20"/>
        <end position="411"/>
    </location>
</feature>
<reference evidence="2 3" key="1">
    <citation type="submission" date="2021-01" db="EMBL/GenBank/DDBJ databases">
        <title>Cercospora kikuchii MAFF 305040 whole genome shotgun sequence.</title>
        <authorList>
            <person name="Kashiwa T."/>
            <person name="Suzuki T."/>
        </authorList>
    </citation>
    <scope>NUCLEOTIDE SEQUENCE [LARGE SCALE GENOMIC DNA]</scope>
    <source>
        <strain evidence="2 3">MAFF 305040</strain>
    </source>
</reference>
<keyword evidence="3" id="KW-1185">Reference proteome</keyword>
<evidence type="ECO:0000313" key="3">
    <source>
        <dbReference type="Proteomes" id="UP000825890"/>
    </source>
</evidence>